<dbReference type="InterPro" id="IPR027417">
    <property type="entry name" value="P-loop_NTPase"/>
</dbReference>
<dbReference type="InterPro" id="IPR001650">
    <property type="entry name" value="Helicase_C-like"/>
</dbReference>
<gene>
    <name evidence="3" type="ORF">SAMN05421748_10195</name>
</gene>
<dbReference type="InterPro" id="IPR038718">
    <property type="entry name" value="SNF2-like_sf"/>
</dbReference>
<dbReference type="Proteomes" id="UP000219612">
    <property type="component" value="Unassembled WGS sequence"/>
</dbReference>
<dbReference type="InterPro" id="IPR014001">
    <property type="entry name" value="Helicase_ATP-bd"/>
</dbReference>
<dbReference type="SMART" id="SM00487">
    <property type="entry name" value="DEXDc"/>
    <property type="match status" value="1"/>
</dbReference>
<dbReference type="GO" id="GO:0005524">
    <property type="term" value="F:ATP binding"/>
    <property type="evidence" value="ECO:0007669"/>
    <property type="project" value="InterPro"/>
</dbReference>
<reference evidence="3 4" key="1">
    <citation type="submission" date="2017-09" db="EMBL/GenBank/DDBJ databases">
        <authorList>
            <person name="Ehlers B."/>
            <person name="Leendertz F.H."/>
        </authorList>
    </citation>
    <scope>NUCLEOTIDE SEQUENCE [LARGE SCALE GENOMIC DNA]</scope>
    <source>
        <strain evidence="3 4">CGMCC 4.6857</strain>
    </source>
</reference>
<feature type="domain" description="Helicase ATP-binding" evidence="2">
    <location>
        <begin position="105"/>
        <end position="266"/>
    </location>
</feature>
<dbReference type="GO" id="GO:0004386">
    <property type="term" value="F:helicase activity"/>
    <property type="evidence" value="ECO:0007669"/>
    <property type="project" value="UniProtKB-KW"/>
</dbReference>
<keyword evidence="4" id="KW-1185">Reference proteome</keyword>
<dbReference type="Gene3D" id="3.40.50.300">
    <property type="entry name" value="P-loop containing nucleotide triphosphate hydrolases"/>
    <property type="match status" value="1"/>
</dbReference>
<keyword evidence="3" id="KW-0347">Helicase</keyword>
<dbReference type="Gene3D" id="3.40.50.10810">
    <property type="entry name" value="Tandem AAA-ATPase domain"/>
    <property type="match status" value="1"/>
</dbReference>
<dbReference type="SUPFAM" id="SSF52540">
    <property type="entry name" value="P-loop containing nucleoside triphosphate hydrolases"/>
    <property type="match status" value="2"/>
</dbReference>
<sequence length="583" mass="63402">MSRALQALRGRLPTATSISLTAIDVDIDDFLVNLDELSHWPAGDHGNVRWQPELLALVEQNNADASTAAAVLSGTGERASTPPSPGDLLGGGWIGNLNDLQLEHLVKLAGLSHGANFSVPGAGKTRMGLALFQARRDRGLVQRMLVVCPKSAQESWQNETLVCYSPEAAPRVAAMDTSTVPQADIVLINYERLPDARAALLNWLKARTSMLVLDEAHRMKLGAAGAWGSVCLALGPYAAHRLILTGTPAPNGPRDLENLMSFVWPGQGRRAVSRAIAGNDLRTASQKLRPLFVRTTKAQLHLPDVDIKTVPVDLSPLHRELYDALLGQVSRRVRSGSDEIEALGRITLYLLMAATTPALLAPGASRYDPLPYRVPPLIPPADSSLSELMRDLPAYELAPKYQAALKIVSDNSARGRKTIVWSTFVRNLTSLEELLKAYSPAVVHGGTLDRTEQLRRFREDDDCMVLLSNPATLGEGVSLHHECHEAVYLDRDFAAGRFLQSQDRIHRLGLAPGTETRIRILVANETIDELVAARLADKLRFMGGILDDPDVLQLSDLEEEPDSSVGMNTNDVAALLGYLSRAS</sequence>
<accession>A0A285EYV8</accession>
<dbReference type="Pfam" id="PF00176">
    <property type="entry name" value="SNF2-rel_dom"/>
    <property type="match status" value="1"/>
</dbReference>
<protein>
    <submittedName>
        <fullName evidence="3">Superfamily II DNA or RNA helicase, SNF2 family</fullName>
    </submittedName>
</protein>
<dbReference type="AlphaFoldDB" id="A0A285EYV8"/>
<name>A0A285EYV8_9ACTN</name>
<dbReference type="CDD" id="cd18793">
    <property type="entry name" value="SF2_C_SNF"/>
    <property type="match status" value="1"/>
</dbReference>
<dbReference type="InterPro" id="IPR000330">
    <property type="entry name" value="SNF2_N"/>
</dbReference>
<organism evidence="3 4">
    <name type="scientific">Paractinoplanes atraurantiacus</name>
    <dbReference type="NCBI Taxonomy" id="1036182"/>
    <lineage>
        <taxon>Bacteria</taxon>
        <taxon>Bacillati</taxon>
        <taxon>Actinomycetota</taxon>
        <taxon>Actinomycetes</taxon>
        <taxon>Micromonosporales</taxon>
        <taxon>Micromonosporaceae</taxon>
        <taxon>Paractinoplanes</taxon>
    </lineage>
</organism>
<dbReference type="InterPro" id="IPR049730">
    <property type="entry name" value="SNF2/RAD54-like_C"/>
</dbReference>
<dbReference type="Pfam" id="PF00271">
    <property type="entry name" value="Helicase_C"/>
    <property type="match status" value="1"/>
</dbReference>
<keyword evidence="1" id="KW-0378">Hydrolase</keyword>
<keyword evidence="3" id="KW-0547">Nucleotide-binding</keyword>
<evidence type="ECO:0000256" key="1">
    <source>
        <dbReference type="ARBA" id="ARBA00022801"/>
    </source>
</evidence>
<dbReference type="PROSITE" id="PS51192">
    <property type="entry name" value="HELICASE_ATP_BIND_1"/>
    <property type="match status" value="1"/>
</dbReference>
<evidence type="ECO:0000313" key="4">
    <source>
        <dbReference type="Proteomes" id="UP000219612"/>
    </source>
</evidence>
<dbReference type="PANTHER" id="PTHR10799">
    <property type="entry name" value="SNF2/RAD54 HELICASE FAMILY"/>
    <property type="match status" value="1"/>
</dbReference>
<keyword evidence="3" id="KW-0067">ATP-binding</keyword>
<evidence type="ECO:0000313" key="3">
    <source>
        <dbReference type="EMBL" id="SNY03983.1"/>
    </source>
</evidence>
<evidence type="ECO:0000259" key="2">
    <source>
        <dbReference type="PROSITE" id="PS51192"/>
    </source>
</evidence>
<dbReference type="GO" id="GO:0016787">
    <property type="term" value="F:hydrolase activity"/>
    <property type="evidence" value="ECO:0007669"/>
    <property type="project" value="UniProtKB-KW"/>
</dbReference>
<dbReference type="EMBL" id="OBDY01000001">
    <property type="protein sequence ID" value="SNY03983.1"/>
    <property type="molecule type" value="Genomic_DNA"/>
</dbReference>
<proteinExistence type="predicted"/>